<dbReference type="AlphaFoldDB" id="D8LD84"/>
<dbReference type="Gene3D" id="3.80.10.10">
    <property type="entry name" value="Ribonuclease Inhibitor"/>
    <property type="match status" value="1"/>
</dbReference>
<evidence type="ECO:0000313" key="3">
    <source>
        <dbReference type="Proteomes" id="UP000002630"/>
    </source>
</evidence>
<organism evidence="2 3">
    <name type="scientific">Ectocarpus siliculosus</name>
    <name type="common">Brown alga</name>
    <name type="synonym">Conferva siliculosa</name>
    <dbReference type="NCBI Taxonomy" id="2880"/>
    <lineage>
        <taxon>Eukaryota</taxon>
        <taxon>Sar</taxon>
        <taxon>Stramenopiles</taxon>
        <taxon>Ochrophyta</taxon>
        <taxon>PX clade</taxon>
        <taxon>Phaeophyceae</taxon>
        <taxon>Ectocarpales</taxon>
        <taxon>Ectocarpaceae</taxon>
        <taxon>Ectocarpus</taxon>
    </lineage>
</organism>
<dbReference type="Proteomes" id="UP000002630">
    <property type="component" value="Linkage Group LG03"/>
</dbReference>
<gene>
    <name evidence="2" type="ORF">Esi_0114_0074</name>
</gene>
<dbReference type="PANTHER" id="PTHR48060">
    <property type="entry name" value="DNA DAMAGE-REPAIR/TOLERATION PROTEIN DRT100"/>
    <property type="match status" value="1"/>
</dbReference>
<dbReference type="InParanoid" id="D8LD84"/>
<reference evidence="2 3" key="1">
    <citation type="journal article" date="2010" name="Nature">
        <title>The Ectocarpus genome and the independent evolution of multicellularity in brown algae.</title>
        <authorList>
            <person name="Cock J.M."/>
            <person name="Sterck L."/>
            <person name="Rouze P."/>
            <person name="Scornet D."/>
            <person name="Allen A.E."/>
            <person name="Amoutzias G."/>
            <person name="Anthouard V."/>
            <person name="Artiguenave F."/>
            <person name="Aury J.M."/>
            <person name="Badger J.H."/>
            <person name="Beszteri B."/>
            <person name="Billiau K."/>
            <person name="Bonnet E."/>
            <person name="Bothwell J.H."/>
            <person name="Bowler C."/>
            <person name="Boyen C."/>
            <person name="Brownlee C."/>
            <person name="Carrano C.J."/>
            <person name="Charrier B."/>
            <person name="Cho G.Y."/>
            <person name="Coelho S.M."/>
            <person name="Collen J."/>
            <person name="Corre E."/>
            <person name="Da Silva C."/>
            <person name="Delage L."/>
            <person name="Delaroque N."/>
            <person name="Dittami S.M."/>
            <person name="Doulbeau S."/>
            <person name="Elias M."/>
            <person name="Farnham G."/>
            <person name="Gachon C.M."/>
            <person name="Gschloessl B."/>
            <person name="Heesch S."/>
            <person name="Jabbari K."/>
            <person name="Jubin C."/>
            <person name="Kawai H."/>
            <person name="Kimura K."/>
            <person name="Kloareg B."/>
            <person name="Kupper F.C."/>
            <person name="Lang D."/>
            <person name="Le Bail A."/>
            <person name="Leblanc C."/>
            <person name="Lerouge P."/>
            <person name="Lohr M."/>
            <person name="Lopez P.J."/>
            <person name="Martens C."/>
            <person name="Maumus F."/>
            <person name="Michel G."/>
            <person name="Miranda-Saavedra D."/>
            <person name="Morales J."/>
            <person name="Moreau H."/>
            <person name="Motomura T."/>
            <person name="Nagasato C."/>
            <person name="Napoli C.A."/>
            <person name="Nelson D.R."/>
            <person name="Nyvall-Collen P."/>
            <person name="Peters A.F."/>
            <person name="Pommier C."/>
            <person name="Potin P."/>
            <person name="Poulain J."/>
            <person name="Quesneville H."/>
            <person name="Read B."/>
            <person name="Rensing S.A."/>
            <person name="Ritter A."/>
            <person name="Rousvoal S."/>
            <person name="Samanta M."/>
            <person name="Samson G."/>
            <person name="Schroeder D.C."/>
            <person name="Segurens B."/>
            <person name="Strittmatter M."/>
            <person name="Tonon T."/>
            <person name="Tregear J.W."/>
            <person name="Valentin K."/>
            <person name="von Dassow P."/>
            <person name="Yamagishi T."/>
            <person name="Van de Peer Y."/>
            <person name="Wincker P."/>
        </authorList>
    </citation>
    <scope>NUCLEOTIDE SEQUENCE [LARGE SCALE GENOMIC DNA]</scope>
    <source>
        <strain evidence="3">Ec32 / CCAP1310/4</strain>
    </source>
</reference>
<keyword evidence="1" id="KW-0732">Signal</keyword>
<accession>D8LD84</accession>
<dbReference type="EMBL" id="FN649728">
    <property type="protein sequence ID" value="CBN75537.1"/>
    <property type="molecule type" value="Genomic_DNA"/>
</dbReference>
<proteinExistence type="predicted"/>
<keyword evidence="3" id="KW-1185">Reference proteome</keyword>
<evidence type="ECO:0000313" key="2">
    <source>
        <dbReference type="EMBL" id="CBN75537.1"/>
    </source>
</evidence>
<dbReference type="EMBL" id="FN647832">
    <property type="protein sequence ID" value="CBN75537.1"/>
    <property type="molecule type" value="Genomic_DNA"/>
</dbReference>
<dbReference type="InterPro" id="IPR032675">
    <property type="entry name" value="LRR_dom_sf"/>
</dbReference>
<evidence type="ECO:0000256" key="1">
    <source>
        <dbReference type="ARBA" id="ARBA00022729"/>
    </source>
</evidence>
<dbReference type="PANTHER" id="PTHR48060:SF21">
    <property type="entry name" value="L DOMAIN-LIKE PROTEIN"/>
    <property type="match status" value="1"/>
</dbReference>
<protein>
    <submittedName>
        <fullName evidence="2">Uncharacterized protein</fullName>
    </submittedName>
</protein>
<name>D8LD84_ECTSI</name>
<dbReference type="SUPFAM" id="SSF52058">
    <property type="entry name" value="L domain-like"/>
    <property type="match status" value="1"/>
</dbReference>
<sequence length="660" mass="70002">MKRQTHVATMPGLNSDFVFTRRGLETLSGELGALGEAAKAERHVAHSEVLGARRDAANAHEATTAQLAGVGRQVHGVRSDIADARKATTAQLSGVAQQVHGVKHDIANAHEATTAQLAGVGRQVHGVRSDIADARKATTAQLSGVAQQVHGVKHDIANAHEATTGQLAGVGRQVHGVRSDIADARKATTAQLAEVERQVHGVKHDVATAREATIAQLAGVEQQVHGVKYDVASSHDATMAQLKGARSQVADVKWDLASVSASVDECRSENELFFKSFTQGLAATHRGIETLMSAPLKEAEMALKNFTASGGNVRFLDVAHSKAMTALVQGHTVDVKLSAAVIAVSAGYVFASKTDSPLEAKQFTVNGTLVNIVDVLAPLWVDSSRAASADGPKVLAFLLNLVSCVCALPPVAEPVLPDLDKRLLPAFGTLCATEPGIYRMYPEIGGVAARALLASQTMRDLFELADEVDVDVARCTSKDEVIQILLGSGKALFRAPATGVEAKLESQTMLDLCQLAREKDVDIDRYKTHVIKILLGSGKDLNPTRDASTDRAALLALFIATNGPSWTTSTAWGTAAPLGEWYGVTVDDDGRVSQLELRENGLSGVIPPEFARLTALTKLNLGENNLTGEILHSVLSTILQVIDGRILWYISCVCGVFNAR</sequence>
<dbReference type="InterPro" id="IPR053211">
    <property type="entry name" value="DNA_repair-toleration"/>
</dbReference>
<dbReference type="OrthoDB" id="676979at2759"/>